<dbReference type="RefSeq" id="WP_111530644.1">
    <property type="nucleotide sequence ID" value="NZ_QFYQ01000003.1"/>
</dbReference>
<accession>A0A328A9J9</accession>
<dbReference type="EMBL" id="QFYQ01000003">
    <property type="protein sequence ID" value="RAK51209.1"/>
    <property type="molecule type" value="Genomic_DNA"/>
</dbReference>
<dbReference type="AlphaFoldDB" id="A0A328A9J9"/>
<comment type="caution">
    <text evidence="1">The sequence shown here is derived from an EMBL/GenBank/DDBJ whole genome shotgun (WGS) entry which is preliminary data.</text>
</comment>
<gene>
    <name evidence="1" type="ORF">DJ017_19860</name>
</gene>
<evidence type="ECO:0000313" key="2">
    <source>
        <dbReference type="Proteomes" id="UP000249254"/>
    </source>
</evidence>
<keyword evidence="2" id="KW-1185">Reference proteome</keyword>
<reference evidence="2" key="1">
    <citation type="submission" date="2018-05" db="EMBL/GenBank/DDBJ databases">
        <authorList>
            <person name="Li X."/>
        </authorList>
    </citation>
    <scope>NUCLEOTIDE SEQUENCE [LARGE SCALE GENOMIC DNA]</scope>
    <source>
        <strain evidence="2">LX32</strain>
    </source>
</reference>
<protein>
    <submittedName>
        <fullName evidence="1">Uncharacterized protein</fullName>
    </submittedName>
</protein>
<evidence type="ECO:0000313" key="1">
    <source>
        <dbReference type="EMBL" id="RAK51209.1"/>
    </source>
</evidence>
<proteinExistence type="predicted"/>
<sequence>MADKDYSQLTSTTTASDADLLAIYPTGGPLKKLTFLTFKNLVITALGSSYLTVTNNLSDLNSASSARANLGLGSAALLGSGAVFQVANNFSEVSNATTARTNLGAAASSAPTITGGMTFSGSVAQNVQAIAATSIDWSVAEYQTKSISAGTTFTFTGITSSKGQGLLLLLTVSSSATPTWPAAVKWPGGVTPTFPNGIHLVGFVTFDGGTTVYGSVGGLSFA</sequence>
<organism evidence="1 2">
    <name type="scientific">Phenylobacterium soli</name>
    <dbReference type="NCBI Taxonomy" id="2170551"/>
    <lineage>
        <taxon>Bacteria</taxon>
        <taxon>Pseudomonadati</taxon>
        <taxon>Pseudomonadota</taxon>
        <taxon>Alphaproteobacteria</taxon>
        <taxon>Caulobacterales</taxon>
        <taxon>Caulobacteraceae</taxon>
        <taxon>Phenylobacterium</taxon>
    </lineage>
</organism>
<dbReference type="Proteomes" id="UP000249254">
    <property type="component" value="Unassembled WGS sequence"/>
</dbReference>
<name>A0A328A9J9_9CAUL</name>